<keyword evidence="10" id="KW-1133">Transmembrane helix</keyword>
<organism evidence="12">
    <name type="scientific">Papilio xuthus</name>
    <name type="common">Asian swallowtail butterfly</name>
    <dbReference type="NCBI Taxonomy" id="66420"/>
    <lineage>
        <taxon>Eukaryota</taxon>
        <taxon>Metazoa</taxon>
        <taxon>Ecdysozoa</taxon>
        <taxon>Arthropoda</taxon>
        <taxon>Hexapoda</taxon>
        <taxon>Insecta</taxon>
        <taxon>Pterygota</taxon>
        <taxon>Neoptera</taxon>
        <taxon>Endopterygota</taxon>
        <taxon>Lepidoptera</taxon>
        <taxon>Glossata</taxon>
        <taxon>Ditrysia</taxon>
        <taxon>Papilionoidea</taxon>
        <taxon>Papilionidae</taxon>
        <taxon>Papilioninae</taxon>
        <taxon>Papilio</taxon>
    </lineage>
</organism>
<evidence type="ECO:0000256" key="8">
    <source>
        <dbReference type="RuleBase" id="RU003690"/>
    </source>
</evidence>
<feature type="chain" id="PRO_5042547405" description="beta-glucosidase" evidence="11">
    <location>
        <begin position="18"/>
        <end position="547"/>
    </location>
</feature>
<protein>
    <recommendedName>
        <fullName evidence="3">beta-glucosidase</fullName>
        <ecNumber evidence="3">3.2.1.21</ecNumber>
    </recommendedName>
</protein>
<proteinExistence type="inferred from homology"/>
<comment type="similarity">
    <text evidence="1 8">Belongs to the glycosyl hydrolase 1 family.</text>
</comment>
<keyword evidence="4 9" id="KW-0378">Hydrolase</keyword>
<evidence type="ECO:0000256" key="6">
    <source>
        <dbReference type="ARBA" id="ARBA00023295"/>
    </source>
</evidence>
<dbReference type="AlphaFoldDB" id="A0AAJ6Z4Q6"/>
<dbReference type="PANTHER" id="PTHR10353">
    <property type="entry name" value="GLYCOSYL HYDROLASE"/>
    <property type="match status" value="1"/>
</dbReference>
<accession>A0AAJ6Z4Q6</accession>
<keyword evidence="5" id="KW-0325">Glycoprotein</keyword>
<dbReference type="EC" id="3.2.1.21" evidence="3"/>
<keyword evidence="11" id="KW-0732">Signal</keyword>
<feature type="active site" description="Nucleophile" evidence="7">
    <location>
        <position position="398"/>
    </location>
</feature>
<dbReference type="Proteomes" id="UP000694872">
    <property type="component" value="Unplaced"/>
</dbReference>
<feature type="signal peptide" evidence="11">
    <location>
        <begin position="1"/>
        <end position="17"/>
    </location>
</feature>
<dbReference type="SUPFAM" id="SSF51445">
    <property type="entry name" value="(Trans)glycosidases"/>
    <property type="match status" value="1"/>
</dbReference>
<evidence type="ECO:0000256" key="7">
    <source>
        <dbReference type="PROSITE-ProRule" id="PRU10055"/>
    </source>
</evidence>
<gene>
    <name evidence="12" type="primary">LOC106116154</name>
</gene>
<dbReference type="Gene3D" id="3.20.20.80">
    <property type="entry name" value="Glycosidases"/>
    <property type="match status" value="1"/>
</dbReference>
<dbReference type="PANTHER" id="PTHR10353:SF36">
    <property type="entry name" value="LP05116P"/>
    <property type="match status" value="1"/>
</dbReference>
<dbReference type="Pfam" id="PF00232">
    <property type="entry name" value="Glyco_hydro_1"/>
    <property type="match status" value="1"/>
</dbReference>
<dbReference type="PROSITE" id="PS00653">
    <property type="entry name" value="GLYCOSYL_HYDROL_F1_2"/>
    <property type="match status" value="1"/>
</dbReference>
<evidence type="ECO:0000256" key="3">
    <source>
        <dbReference type="ARBA" id="ARBA00012744"/>
    </source>
</evidence>
<evidence type="ECO:0000256" key="11">
    <source>
        <dbReference type="SAM" id="SignalP"/>
    </source>
</evidence>
<sequence>MWLKAVALSVLVCAVAAYNSRRFPPGFKFGAATSSYQIEGAWNVSDKSESIWDRLTHSKPSIITNGATGDVACNSYYNWEDDINIAAELGLHFYRFSLSWPRLLPTSFIDKISAEAINYYNKLIDGLIKRGIEPVVTLYHWDLPQRIQDLGGWANPYIADWFADYARVAYRLFGDRVKIWITVNEPVVACDIAYNTGFFAPGIKSPEFGNYLCGKNMLLAHAKAWRIYDEEFRSKYHGKVGLTNQIFWHIPESDEDEELTEMVRQYMTGMYSHPIFSKDGGWPPEIERIIAENSKKQGFSRSRLPPFTKEEIDLIKGTCDYYGMNYYTSRTVRKARDGESIGSWPLQDGAVDLGAVMSVKPDWKKAASMWLWSYAPGLRHKLVWLKKTYGDVEILILENGVSSFSGQLDDDFRVKYYKDHLEQLWLAITEDKVNVTAYTAWTMIDNFEWGDGYNVKFGLYNVDVTDPKRTRTPRASAKYYAKVITSHSLDIDKYNAKAELYSTVLFYLPLPIILVAIAAMMFSYPKWRTSKSFVARHRKLLNVPDMF</sequence>
<keyword evidence="10" id="KW-0812">Transmembrane</keyword>
<evidence type="ECO:0000256" key="2">
    <source>
        <dbReference type="ARBA" id="ARBA00011738"/>
    </source>
</evidence>
<feature type="transmembrane region" description="Helical" evidence="10">
    <location>
        <begin position="504"/>
        <end position="524"/>
    </location>
</feature>
<dbReference type="InterPro" id="IPR001360">
    <property type="entry name" value="Glyco_hydro_1"/>
</dbReference>
<dbReference type="InterPro" id="IPR018120">
    <property type="entry name" value="Glyco_hydro_1_AS"/>
</dbReference>
<dbReference type="PRINTS" id="PR00131">
    <property type="entry name" value="GLHYDRLASE1"/>
</dbReference>
<evidence type="ECO:0000256" key="5">
    <source>
        <dbReference type="ARBA" id="ARBA00023180"/>
    </source>
</evidence>
<dbReference type="PROSITE" id="PS00572">
    <property type="entry name" value="GLYCOSYL_HYDROL_F1_1"/>
    <property type="match status" value="1"/>
</dbReference>
<dbReference type="InterPro" id="IPR033132">
    <property type="entry name" value="GH_1_N_CS"/>
</dbReference>
<evidence type="ECO:0000313" key="12">
    <source>
        <dbReference type="RefSeq" id="XP_013165352.1"/>
    </source>
</evidence>
<evidence type="ECO:0000256" key="10">
    <source>
        <dbReference type="SAM" id="Phobius"/>
    </source>
</evidence>
<dbReference type="FunFam" id="3.20.20.80:FF:000013">
    <property type="entry name" value="lactase-phlorizin hydrolase"/>
    <property type="match status" value="1"/>
</dbReference>
<dbReference type="InterPro" id="IPR017853">
    <property type="entry name" value="GH"/>
</dbReference>
<dbReference type="KEGG" id="pxu:106116154"/>
<evidence type="ECO:0000256" key="9">
    <source>
        <dbReference type="RuleBase" id="RU004468"/>
    </source>
</evidence>
<keyword evidence="10" id="KW-0472">Membrane</keyword>
<dbReference type="RefSeq" id="XP_013165352.1">
    <property type="nucleotide sequence ID" value="XM_013309898.1"/>
</dbReference>
<name>A0AAJ6Z4Q6_PAPXU</name>
<dbReference type="GO" id="GO:0005975">
    <property type="term" value="P:carbohydrate metabolic process"/>
    <property type="evidence" value="ECO:0007669"/>
    <property type="project" value="InterPro"/>
</dbReference>
<evidence type="ECO:0000256" key="4">
    <source>
        <dbReference type="ARBA" id="ARBA00022801"/>
    </source>
</evidence>
<dbReference type="GeneID" id="106116154"/>
<dbReference type="GO" id="GO:0008422">
    <property type="term" value="F:beta-glucosidase activity"/>
    <property type="evidence" value="ECO:0007669"/>
    <property type="project" value="TreeGrafter"/>
</dbReference>
<evidence type="ECO:0000256" key="1">
    <source>
        <dbReference type="ARBA" id="ARBA00010838"/>
    </source>
</evidence>
<keyword evidence="6 9" id="KW-0326">Glycosidase</keyword>
<comment type="subunit">
    <text evidence="2">Homodimer.</text>
</comment>
<reference evidence="12" key="1">
    <citation type="submission" date="2025-08" db="UniProtKB">
        <authorList>
            <consortium name="RefSeq"/>
        </authorList>
    </citation>
    <scope>IDENTIFICATION</scope>
</reference>